<evidence type="ECO:0000313" key="3">
    <source>
        <dbReference type="Proteomes" id="UP000246569"/>
    </source>
</evidence>
<reference evidence="2 3" key="1">
    <citation type="submission" date="2018-05" db="EMBL/GenBank/DDBJ databases">
        <title>Genomic Encyclopedia of Type Strains, Phase IV (KMG-IV): sequencing the most valuable type-strain genomes for metagenomic binning, comparative biology and taxonomic classification.</title>
        <authorList>
            <person name="Goeker M."/>
        </authorList>
    </citation>
    <scope>NUCLEOTIDE SEQUENCE [LARGE SCALE GENOMIC DNA]</scope>
    <source>
        <strain evidence="2 3">DSM 23606</strain>
    </source>
</reference>
<dbReference type="EMBL" id="QGTJ01000009">
    <property type="protein sequence ID" value="PWV59883.1"/>
    <property type="molecule type" value="Genomic_DNA"/>
</dbReference>
<gene>
    <name evidence="2" type="ORF">C7443_109136</name>
</gene>
<name>A0A317MT09_9GAMM</name>
<protein>
    <recommendedName>
        <fullName evidence="4">Phasin protein</fullName>
    </recommendedName>
</protein>
<sequence length="156" mass="18103">MLYNAEKLVEDCIEIQKRNFEGMLGGWRFMQAHSNDADPRTPDTIGRGMTCLVDLMESQQAWLEGWADIWNGHLQQSMQRFCETQAYWLKETERLNANVFRTCLAMTKQFDWSLLDQARTQAFEAVQQTLDSLGKTEQPQEPARAEPIRTRTRQAG</sequence>
<organism evidence="2 3">
    <name type="scientific">Plasticicumulans acidivorans</name>
    <dbReference type="NCBI Taxonomy" id="886464"/>
    <lineage>
        <taxon>Bacteria</taxon>
        <taxon>Pseudomonadati</taxon>
        <taxon>Pseudomonadota</taxon>
        <taxon>Gammaproteobacteria</taxon>
        <taxon>Candidatus Competibacteraceae</taxon>
        <taxon>Plasticicumulans</taxon>
    </lineage>
</organism>
<keyword evidence="3" id="KW-1185">Reference proteome</keyword>
<comment type="caution">
    <text evidence="2">The sequence shown here is derived from an EMBL/GenBank/DDBJ whole genome shotgun (WGS) entry which is preliminary data.</text>
</comment>
<accession>A0A317MT09</accession>
<evidence type="ECO:0000256" key="1">
    <source>
        <dbReference type="SAM" id="MobiDB-lite"/>
    </source>
</evidence>
<evidence type="ECO:0008006" key="4">
    <source>
        <dbReference type="Google" id="ProtNLM"/>
    </source>
</evidence>
<dbReference type="Proteomes" id="UP000246569">
    <property type="component" value="Unassembled WGS sequence"/>
</dbReference>
<feature type="region of interest" description="Disordered" evidence="1">
    <location>
        <begin position="131"/>
        <end position="156"/>
    </location>
</feature>
<dbReference type="RefSeq" id="WP_170123637.1">
    <property type="nucleotide sequence ID" value="NZ_QGTJ01000009.1"/>
</dbReference>
<proteinExistence type="predicted"/>
<dbReference type="AlphaFoldDB" id="A0A317MT09"/>
<evidence type="ECO:0000313" key="2">
    <source>
        <dbReference type="EMBL" id="PWV59883.1"/>
    </source>
</evidence>